<protein>
    <submittedName>
        <fullName evidence="2">Uncharacterized protein</fullName>
    </submittedName>
</protein>
<comment type="caution">
    <text evidence="2">The sequence shown here is derived from an EMBL/GenBank/DDBJ whole genome shotgun (WGS) entry which is preliminary data.</text>
</comment>
<keyword evidence="1" id="KW-1133">Transmembrane helix</keyword>
<dbReference type="VEuPathDB" id="FungiDB:QG37_05695"/>
<dbReference type="Proteomes" id="UP000037122">
    <property type="component" value="Unassembled WGS sequence"/>
</dbReference>
<name>A0A0L0NT35_CANAR</name>
<sequence>MKLELINTFIRRFIKLFFFFFFFFLPALLNFCKETADYEKTLTRNQIELRSIILPLASMPQRILVFSNQLMPLARDVKLSLLTSCLIVLQH</sequence>
<evidence type="ECO:0000313" key="2">
    <source>
        <dbReference type="EMBL" id="KND97321.1"/>
    </source>
</evidence>
<dbReference type="AlphaFoldDB" id="A0A0L0NT35"/>
<reference evidence="3" key="1">
    <citation type="journal article" date="2015" name="BMC Genomics">
        <title>Draft genome of a commonly misdiagnosed multidrug resistant pathogen Candida auris.</title>
        <authorList>
            <person name="Chatterjee S."/>
            <person name="Alampalli S.V."/>
            <person name="Nageshan R.K."/>
            <person name="Chettiar S.T."/>
            <person name="Joshi S."/>
            <person name="Tatu U.S."/>
        </authorList>
    </citation>
    <scope>NUCLEOTIDE SEQUENCE [LARGE SCALE GENOMIC DNA]</scope>
    <source>
        <strain evidence="3">6684</strain>
    </source>
</reference>
<dbReference type="EMBL" id="LGST01000041">
    <property type="protein sequence ID" value="KND97321.1"/>
    <property type="molecule type" value="Genomic_DNA"/>
</dbReference>
<evidence type="ECO:0000256" key="1">
    <source>
        <dbReference type="SAM" id="Phobius"/>
    </source>
</evidence>
<evidence type="ECO:0000313" key="3">
    <source>
        <dbReference type="Proteomes" id="UP000037122"/>
    </source>
</evidence>
<organism evidence="2 3">
    <name type="scientific">Candidozyma auris</name>
    <name type="common">Yeast</name>
    <name type="synonym">Candida auris</name>
    <dbReference type="NCBI Taxonomy" id="498019"/>
    <lineage>
        <taxon>Eukaryota</taxon>
        <taxon>Fungi</taxon>
        <taxon>Dikarya</taxon>
        <taxon>Ascomycota</taxon>
        <taxon>Saccharomycotina</taxon>
        <taxon>Pichiomycetes</taxon>
        <taxon>Metschnikowiaceae</taxon>
        <taxon>Candidozyma</taxon>
    </lineage>
</organism>
<accession>A0A0L0NT35</accession>
<gene>
    <name evidence="2" type="ORF">QG37_05695</name>
</gene>
<feature type="transmembrane region" description="Helical" evidence="1">
    <location>
        <begin position="12"/>
        <end position="31"/>
    </location>
</feature>
<keyword evidence="1" id="KW-0472">Membrane</keyword>
<proteinExistence type="predicted"/>
<keyword evidence="1" id="KW-0812">Transmembrane</keyword>